<dbReference type="SUPFAM" id="SSF103473">
    <property type="entry name" value="MFS general substrate transporter"/>
    <property type="match status" value="1"/>
</dbReference>
<comment type="subcellular location">
    <subcellularLocation>
        <location evidence="1">Membrane</location>
        <topology evidence="1">Multi-pass membrane protein</topology>
    </subcellularLocation>
</comment>
<dbReference type="Proteomes" id="UP000198462">
    <property type="component" value="Unassembled WGS sequence"/>
</dbReference>
<dbReference type="GO" id="GO:0005886">
    <property type="term" value="C:plasma membrane"/>
    <property type="evidence" value="ECO:0007669"/>
    <property type="project" value="TreeGrafter"/>
</dbReference>
<feature type="transmembrane region" description="Helical" evidence="6">
    <location>
        <begin position="354"/>
        <end position="378"/>
    </location>
</feature>
<dbReference type="EMBL" id="NFZT01000007">
    <property type="protein sequence ID" value="OWV31840.1"/>
    <property type="molecule type" value="Genomic_DNA"/>
</dbReference>
<reference evidence="9" key="1">
    <citation type="submission" date="2017-05" db="EMBL/GenBank/DDBJ databases">
        <authorList>
            <person name="Lin X."/>
        </authorList>
    </citation>
    <scope>NUCLEOTIDE SEQUENCE [LARGE SCALE GENOMIC DNA]</scope>
    <source>
        <strain evidence="9">JLT2012</strain>
    </source>
</reference>
<gene>
    <name evidence="8" type="ORF">B5C34_15150</name>
</gene>
<feature type="transmembrane region" description="Helical" evidence="6">
    <location>
        <begin position="384"/>
        <end position="405"/>
    </location>
</feature>
<feature type="transmembrane region" description="Helical" evidence="6">
    <location>
        <begin position="266"/>
        <end position="287"/>
    </location>
</feature>
<dbReference type="InterPro" id="IPR036259">
    <property type="entry name" value="MFS_trans_sf"/>
</dbReference>
<keyword evidence="9" id="KW-1185">Reference proteome</keyword>
<keyword evidence="2" id="KW-0813">Transport</keyword>
<evidence type="ECO:0000256" key="6">
    <source>
        <dbReference type="SAM" id="Phobius"/>
    </source>
</evidence>
<keyword evidence="3 6" id="KW-0812">Transmembrane</keyword>
<feature type="transmembrane region" description="Helical" evidence="6">
    <location>
        <begin position="151"/>
        <end position="173"/>
    </location>
</feature>
<proteinExistence type="predicted"/>
<protein>
    <submittedName>
        <fullName evidence="8">Bcr/CflA family drug resistance efflux transporter</fullName>
    </submittedName>
</protein>
<evidence type="ECO:0000313" key="9">
    <source>
        <dbReference type="Proteomes" id="UP000198462"/>
    </source>
</evidence>
<evidence type="ECO:0000256" key="5">
    <source>
        <dbReference type="ARBA" id="ARBA00023136"/>
    </source>
</evidence>
<dbReference type="CDD" id="cd17320">
    <property type="entry name" value="MFS_MdfA_MDR_like"/>
    <property type="match status" value="1"/>
</dbReference>
<dbReference type="Pfam" id="PF07690">
    <property type="entry name" value="MFS_1"/>
    <property type="match status" value="1"/>
</dbReference>
<feature type="transmembrane region" description="Helical" evidence="6">
    <location>
        <begin position="22"/>
        <end position="44"/>
    </location>
</feature>
<dbReference type="InterPro" id="IPR011701">
    <property type="entry name" value="MFS"/>
</dbReference>
<evidence type="ECO:0000259" key="7">
    <source>
        <dbReference type="PROSITE" id="PS50850"/>
    </source>
</evidence>
<comment type="caution">
    <text evidence="8">The sequence shown here is derived from an EMBL/GenBank/DDBJ whole genome shotgun (WGS) entry which is preliminary data.</text>
</comment>
<dbReference type="GO" id="GO:0022857">
    <property type="term" value="F:transmembrane transporter activity"/>
    <property type="evidence" value="ECO:0007669"/>
    <property type="project" value="InterPro"/>
</dbReference>
<evidence type="ECO:0000256" key="1">
    <source>
        <dbReference type="ARBA" id="ARBA00004141"/>
    </source>
</evidence>
<feature type="transmembrane region" description="Helical" evidence="6">
    <location>
        <begin position="118"/>
        <end position="139"/>
    </location>
</feature>
<evidence type="ECO:0000313" key="8">
    <source>
        <dbReference type="EMBL" id="OWV31840.1"/>
    </source>
</evidence>
<feature type="transmembrane region" description="Helical" evidence="6">
    <location>
        <begin position="93"/>
        <end position="112"/>
    </location>
</feature>
<evidence type="ECO:0000256" key="4">
    <source>
        <dbReference type="ARBA" id="ARBA00022989"/>
    </source>
</evidence>
<dbReference type="RefSeq" id="WP_088713636.1">
    <property type="nucleotide sequence ID" value="NZ_NFZT01000007.1"/>
</dbReference>
<dbReference type="InterPro" id="IPR020846">
    <property type="entry name" value="MFS_dom"/>
</dbReference>
<feature type="domain" description="Major facilitator superfamily (MFS) profile" evidence="7">
    <location>
        <begin position="19"/>
        <end position="408"/>
    </location>
</feature>
<dbReference type="PROSITE" id="PS50850">
    <property type="entry name" value="MFS"/>
    <property type="match status" value="1"/>
</dbReference>
<feature type="transmembrane region" description="Helical" evidence="6">
    <location>
        <begin position="64"/>
        <end position="81"/>
    </location>
</feature>
<dbReference type="OrthoDB" id="9800416at2"/>
<sequence length="418" mass="44594">MNPNTDLPPPPRLVGALGTVELVALVAFLMALNALAIDVMLPALHNIAEAFSLPTEGEGANRQQLVIFAYVAGFGAPQIIFGPLSDRFGRKSVLRICLLAYAAVAALCMLAISFPGLLAARFLQGIAAGGIRVIAVSVIRDIHAGRGMARIMSLVMTVFMIVPILAPSIGQLILFVLPWQGTFGILLVAGLGGFLWVERRLPETLPEDRRQPLSIAGSLASYRAVFANPLARGYIVGSGVIFGALFGFIGSSEQVFREVFGQEDTFVLWFAGVALTMSIASLTNSRLVERFGMRRISHAAMFAFIIFSALLLAAMLIFGQKLLIFFPLFALMFASFGFIGANFNAIIMEPLGHIAGTASAAFGFATTTIAAGFGYFIGSHYDGTVIPVITGFLTLGIGTLVIVTITERGHLFRAPSEE</sequence>
<dbReference type="PANTHER" id="PTHR23502">
    <property type="entry name" value="MAJOR FACILITATOR SUPERFAMILY"/>
    <property type="match status" value="1"/>
</dbReference>
<feature type="transmembrane region" description="Helical" evidence="6">
    <location>
        <begin position="233"/>
        <end position="251"/>
    </location>
</feature>
<name>A0A219B0J8_9SPHN</name>
<dbReference type="AlphaFoldDB" id="A0A219B0J8"/>
<keyword evidence="4 6" id="KW-1133">Transmembrane helix</keyword>
<evidence type="ECO:0000256" key="3">
    <source>
        <dbReference type="ARBA" id="ARBA00022692"/>
    </source>
</evidence>
<evidence type="ECO:0000256" key="2">
    <source>
        <dbReference type="ARBA" id="ARBA00022448"/>
    </source>
</evidence>
<accession>A0A219B0J8</accession>
<dbReference type="GO" id="GO:1990961">
    <property type="term" value="P:xenobiotic detoxification by transmembrane export across the plasma membrane"/>
    <property type="evidence" value="ECO:0007669"/>
    <property type="project" value="TreeGrafter"/>
</dbReference>
<feature type="transmembrane region" description="Helical" evidence="6">
    <location>
        <begin position="299"/>
        <end position="318"/>
    </location>
</feature>
<dbReference type="Gene3D" id="1.20.1720.10">
    <property type="entry name" value="Multidrug resistance protein D"/>
    <property type="match status" value="1"/>
</dbReference>
<feature type="transmembrane region" description="Helical" evidence="6">
    <location>
        <begin position="179"/>
        <end position="197"/>
    </location>
</feature>
<organism evidence="8 9">
    <name type="scientific">Pacificimonas flava</name>
    <dbReference type="NCBI Taxonomy" id="1234595"/>
    <lineage>
        <taxon>Bacteria</taxon>
        <taxon>Pseudomonadati</taxon>
        <taxon>Pseudomonadota</taxon>
        <taxon>Alphaproteobacteria</taxon>
        <taxon>Sphingomonadales</taxon>
        <taxon>Sphingosinicellaceae</taxon>
        <taxon>Pacificimonas</taxon>
    </lineage>
</organism>
<keyword evidence="5 6" id="KW-0472">Membrane</keyword>
<feature type="transmembrane region" description="Helical" evidence="6">
    <location>
        <begin position="324"/>
        <end position="347"/>
    </location>
</feature>
<dbReference type="PANTHER" id="PTHR23502:SF132">
    <property type="entry name" value="POLYAMINE TRANSPORTER 2-RELATED"/>
    <property type="match status" value="1"/>
</dbReference>